<evidence type="ECO:0000313" key="11">
    <source>
        <dbReference type="Proteomes" id="UP001148834"/>
    </source>
</evidence>
<proteinExistence type="inferred from homology"/>
<comment type="subcellular location">
    <subcellularLocation>
        <location evidence="5">Cytoplasm</location>
        <location evidence="5">Nucleoid</location>
    </subcellularLocation>
</comment>
<comment type="similarity">
    <text evidence="5">Belongs to the nucleoid occlusion factor SlmA family.</text>
</comment>
<keyword evidence="4 5" id="KW-0131">Cell cycle</keyword>
<dbReference type="RefSeq" id="WP_021114417.1">
    <property type="nucleotide sequence ID" value="NZ_CBCRUP010000004.1"/>
</dbReference>
<dbReference type="Pfam" id="PF00440">
    <property type="entry name" value="TetR_N"/>
    <property type="match status" value="1"/>
</dbReference>
<evidence type="ECO:0000256" key="1">
    <source>
        <dbReference type="ARBA" id="ARBA00022490"/>
    </source>
</evidence>
<dbReference type="PROSITE" id="PS50977">
    <property type="entry name" value="HTH_TETR_2"/>
    <property type="match status" value="1"/>
</dbReference>
<gene>
    <name evidence="5 8" type="primary">slmA</name>
    <name evidence="9" type="ORF">J1G54_01680</name>
    <name evidence="8" type="ORF">N5925_02250</name>
    <name evidence="10" type="ORF">QBL01_10995</name>
</gene>
<dbReference type="SUPFAM" id="SSF46689">
    <property type="entry name" value="Homeodomain-like"/>
    <property type="match status" value="1"/>
</dbReference>
<dbReference type="InterPro" id="IPR023769">
    <property type="entry name" value="NO_SlmA"/>
</dbReference>
<comment type="function">
    <text evidence="5">Required for nucleoid occlusion (NO) phenomenon, which prevents Z-ring formation and cell division over the nucleoid. Acts as a DNA-associated cell division inhibitor that binds simultaneously chromosomal DNA and FtsZ, and disrupts the assembly of FtsZ polymers. SlmA-DNA-binding sequences (SBS) are dispersed on non-Ter regions of the chromosome, preventing FtsZ polymerization at these regions.</text>
</comment>
<dbReference type="EMBL" id="CP121769">
    <property type="protein sequence ID" value="WGE09735.1"/>
    <property type="molecule type" value="Genomic_DNA"/>
</dbReference>
<dbReference type="HAMAP" id="MF_01839">
    <property type="entry name" value="NO_factor_SlmA"/>
    <property type="match status" value="1"/>
</dbReference>
<comment type="subunit">
    <text evidence="5">Homodimer. Interacts with FtsZ.</text>
</comment>
<evidence type="ECO:0000256" key="5">
    <source>
        <dbReference type="HAMAP-Rule" id="MF_01839"/>
    </source>
</evidence>
<evidence type="ECO:0000256" key="2">
    <source>
        <dbReference type="ARBA" id="ARBA00022618"/>
    </source>
</evidence>
<feature type="DNA-binding region" description="H-T-H motif" evidence="6">
    <location>
        <begin position="38"/>
        <end position="57"/>
    </location>
</feature>
<evidence type="ECO:0000313" key="9">
    <source>
        <dbReference type="EMBL" id="QSX17304.1"/>
    </source>
</evidence>
<evidence type="ECO:0000256" key="4">
    <source>
        <dbReference type="ARBA" id="ARBA00023306"/>
    </source>
</evidence>
<feature type="domain" description="HTH tetR-type" evidence="7">
    <location>
        <begin position="14"/>
        <end position="75"/>
    </location>
</feature>
<evidence type="ECO:0000256" key="6">
    <source>
        <dbReference type="PROSITE-ProRule" id="PRU00335"/>
    </source>
</evidence>
<keyword evidence="3 5" id="KW-0238">DNA-binding</keyword>
<evidence type="ECO:0000256" key="3">
    <source>
        <dbReference type="ARBA" id="ARBA00023125"/>
    </source>
</evidence>
<organism evidence="8 11">
    <name type="scientific">Glaesserella parasuis</name>
    <name type="common">Haemophilus parasuis</name>
    <dbReference type="NCBI Taxonomy" id="738"/>
    <lineage>
        <taxon>Bacteria</taxon>
        <taxon>Pseudomonadati</taxon>
        <taxon>Pseudomonadota</taxon>
        <taxon>Gammaproteobacteria</taxon>
        <taxon>Pasteurellales</taxon>
        <taxon>Pasteurellaceae</taxon>
        <taxon>Glaesserella</taxon>
    </lineage>
</organism>
<evidence type="ECO:0000313" key="10">
    <source>
        <dbReference type="EMBL" id="WGE09735.1"/>
    </source>
</evidence>
<dbReference type="EMBL" id="CP071491">
    <property type="protein sequence ID" value="QSX17304.1"/>
    <property type="molecule type" value="Genomic_DNA"/>
</dbReference>
<protein>
    <recommendedName>
        <fullName evidence="5">Nucleoid occlusion factor SlmA</fullName>
    </recommendedName>
</protein>
<name>A0A084EEX9_GLAPU</name>
<dbReference type="PANTHER" id="PTHR43479:SF11">
    <property type="entry name" value="ACREF_ENVCD OPERON REPRESSOR-RELATED"/>
    <property type="match status" value="1"/>
</dbReference>
<dbReference type="GO" id="GO:0005737">
    <property type="term" value="C:cytoplasm"/>
    <property type="evidence" value="ECO:0007669"/>
    <property type="project" value="UniProtKB-UniRule"/>
</dbReference>
<dbReference type="AlphaFoldDB" id="A0A084EEX9"/>
<dbReference type="Proteomes" id="UP000662736">
    <property type="component" value="Chromosome"/>
</dbReference>
<evidence type="ECO:0000313" key="8">
    <source>
        <dbReference type="EMBL" id="MDD2167446.1"/>
    </source>
</evidence>
<dbReference type="InterPro" id="IPR050624">
    <property type="entry name" value="HTH-type_Tx_Regulator"/>
</dbReference>
<dbReference type="InterPro" id="IPR009057">
    <property type="entry name" value="Homeodomain-like_sf"/>
</dbReference>
<evidence type="ECO:0000259" key="7">
    <source>
        <dbReference type="PROSITE" id="PS50977"/>
    </source>
</evidence>
<dbReference type="InterPro" id="IPR001647">
    <property type="entry name" value="HTH_TetR"/>
</dbReference>
<dbReference type="GO" id="GO:0043590">
    <property type="term" value="C:bacterial nucleoid"/>
    <property type="evidence" value="ECO:0007669"/>
    <property type="project" value="UniProtKB-UniRule"/>
</dbReference>
<reference evidence="10" key="3">
    <citation type="submission" date="2023-04" db="EMBL/GenBank/DDBJ databases">
        <title>Molecular characterization of the Integrative and Conjugative elements harboring multidrug-resistance gene from Glaesserella (Haemophilus) parasuis.</title>
        <authorList>
            <person name="Che Y."/>
            <person name="Zhou L."/>
        </authorList>
    </citation>
    <scope>NUCLEOTIDE SEQUENCE</scope>
    <source>
        <strain evidence="10">Z44</strain>
    </source>
</reference>
<sequence>MTEPVIKMPKKSVKERQQQVLEVLIGLLNSEEGMQRVTTERLAKAVGVSEGALYRYFPSKTKMFEALIERIEMTLTSYINASKRQENTELAVKAILQTILEFAQKNPGVTRILTGHALMFEDELLKARVAKFFEGLELQFMNLLQMRKLREGRAFADERALSVYLVNFCEGQFLRLVRSNFGFNQHQHFEKQWQLIKPLFY</sequence>
<dbReference type="Proteomes" id="UP001148834">
    <property type="component" value="Unassembled WGS sequence"/>
</dbReference>
<dbReference type="GO" id="GO:0051301">
    <property type="term" value="P:cell division"/>
    <property type="evidence" value="ECO:0007669"/>
    <property type="project" value="UniProtKB-KW"/>
</dbReference>
<dbReference type="EMBL" id="JAODIR010000006">
    <property type="protein sequence ID" value="MDD2167446.1"/>
    <property type="molecule type" value="Genomic_DNA"/>
</dbReference>
<dbReference type="OrthoDB" id="9179041at2"/>
<dbReference type="Proteomes" id="UP001222296">
    <property type="component" value="Chromosome"/>
</dbReference>
<dbReference type="InterPro" id="IPR023772">
    <property type="entry name" value="DNA-bd_HTH_TetR-type_CS"/>
</dbReference>
<dbReference type="PANTHER" id="PTHR43479">
    <property type="entry name" value="ACREF/ENVCD OPERON REPRESSOR-RELATED"/>
    <property type="match status" value="1"/>
</dbReference>
<dbReference type="InterPro" id="IPR054580">
    <property type="entry name" value="SlmA-like_C"/>
</dbReference>
<keyword evidence="2 5" id="KW-0132">Cell division</keyword>
<dbReference type="Gene3D" id="1.10.357.10">
    <property type="entry name" value="Tetracycline Repressor, domain 2"/>
    <property type="match status" value="1"/>
</dbReference>
<dbReference type="PROSITE" id="PS01081">
    <property type="entry name" value="HTH_TETR_1"/>
    <property type="match status" value="1"/>
</dbReference>
<reference evidence="9" key="1">
    <citation type="submission" date="2021-03" db="EMBL/GenBank/DDBJ databases">
        <title>Characterization of a novel Integrative Conjugative Element in Glaesserella parasuis.</title>
        <authorList>
            <person name="Hu G."/>
            <person name="Sun H."/>
        </authorList>
    </citation>
    <scope>NUCLEOTIDE SEQUENCE</scope>
    <source>
        <strain evidence="9">GHP1807</strain>
    </source>
</reference>
<dbReference type="Pfam" id="PF22276">
    <property type="entry name" value="SlmA-like_C"/>
    <property type="match status" value="1"/>
</dbReference>
<dbReference type="GO" id="GO:0010974">
    <property type="term" value="P:negative regulation of division septum assembly"/>
    <property type="evidence" value="ECO:0007669"/>
    <property type="project" value="InterPro"/>
</dbReference>
<dbReference type="NCBIfam" id="NF007015">
    <property type="entry name" value="PRK09480.1"/>
    <property type="match status" value="1"/>
</dbReference>
<accession>A0A084EEX9</accession>
<reference evidence="8" key="2">
    <citation type="submission" date="2022-09" db="EMBL/GenBank/DDBJ databases">
        <title>Molecular characterization of Glaesserella parasuis strains circulating in commercial swine farms using whole-genome sequencing.</title>
        <authorList>
            <person name="Mugabi R."/>
            <person name="Clavijo M."/>
            <person name="Li G."/>
        </authorList>
    </citation>
    <scope>NUCLEOTIDE SEQUENCE</scope>
    <source>
        <strain evidence="8">0435-53</strain>
    </source>
</reference>
<keyword evidence="1 5" id="KW-0963">Cytoplasm</keyword>
<dbReference type="GO" id="GO:0043565">
    <property type="term" value="F:sequence-specific DNA binding"/>
    <property type="evidence" value="ECO:0007669"/>
    <property type="project" value="UniProtKB-UniRule"/>
</dbReference>